<organism evidence="4 5">
    <name type="scientific">Exocentrus adspersus</name>
    <dbReference type="NCBI Taxonomy" id="1586481"/>
    <lineage>
        <taxon>Eukaryota</taxon>
        <taxon>Metazoa</taxon>
        <taxon>Ecdysozoa</taxon>
        <taxon>Arthropoda</taxon>
        <taxon>Hexapoda</taxon>
        <taxon>Insecta</taxon>
        <taxon>Pterygota</taxon>
        <taxon>Neoptera</taxon>
        <taxon>Endopterygota</taxon>
        <taxon>Coleoptera</taxon>
        <taxon>Polyphaga</taxon>
        <taxon>Cucujiformia</taxon>
        <taxon>Chrysomeloidea</taxon>
        <taxon>Cerambycidae</taxon>
        <taxon>Lamiinae</taxon>
        <taxon>Acanthocinini</taxon>
        <taxon>Exocentrus</taxon>
    </lineage>
</organism>
<keyword evidence="1" id="KW-0175">Coiled coil</keyword>
<dbReference type="PANTHER" id="PTHR23167">
    <property type="entry name" value="CALPONIN HOMOLOGY DOMAIN-CONTAINING PROTEIN DDB_G0272472-RELATED"/>
    <property type="match status" value="1"/>
</dbReference>
<feature type="region of interest" description="Disordered" evidence="2">
    <location>
        <begin position="1107"/>
        <end position="1139"/>
    </location>
</feature>
<feature type="region of interest" description="Disordered" evidence="2">
    <location>
        <begin position="367"/>
        <end position="393"/>
    </location>
</feature>
<feature type="region of interest" description="Disordered" evidence="2">
    <location>
        <begin position="187"/>
        <end position="216"/>
    </location>
</feature>
<evidence type="ECO:0000313" key="4">
    <source>
        <dbReference type="EMBL" id="KAJ8919796.1"/>
    </source>
</evidence>
<protein>
    <recommendedName>
        <fullName evidence="3">BMERB domain-containing protein</fullName>
    </recommendedName>
</protein>
<evidence type="ECO:0000313" key="5">
    <source>
        <dbReference type="Proteomes" id="UP001159042"/>
    </source>
</evidence>
<gene>
    <name evidence="4" type="ORF">NQ315_006325</name>
</gene>
<evidence type="ECO:0000259" key="3">
    <source>
        <dbReference type="PROSITE" id="PS51848"/>
    </source>
</evidence>
<reference evidence="4 5" key="1">
    <citation type="journal article" date="2023" name="Insect Mol. Biol.">
        <title>Genome sequencing provides insights into the evolution of gene families encoding plant cell wall-degrading enzymes in longhorned beetles.</title>
        <authorList>
            <person name="Shin N.R."/>
            <person name="Okamura Y."/>
            <person name="Kirsch R."/>
            <person name="Pauchet Y."/>
        </authorList>
    </citation>
    <scope>NUCLEOTIDE SEQUENCE [LARGE SCALE GENOMIC DNA]</scope>
    <source>
        <strain evidence="4">EAD_L_NR</strain>
    </source>
</reference>
<feature type="coiled-coil region" evidence="1">
    <location>
        <begin position="1170"/>
        <end position="1201"/>
    </location>
</feature>
<dbReference type="PROSITE" id="PS51848">
    <property type="entry name" value="BMERB"/>
    <property type="match status" value="1"/>
</dbReference>
<feature type="region of interest" description="Disordered" evidence="2">
    <location>
        <begin position="259"/>
        <end position="283"/>
    </location>
</feature>
<feature type="compositionally biased region" description="Polar residues" evidence="2">
    <location>
        <begin position="18"/>
        <end position="29"/>
    </location>
</feature>
<feature type="compositionally biased region" description="Basic and acidic residues" evidence="2">
    <location>
        <begin position="198"/>
        <end position="207"/>
    </location>
</feature>
<sequence length="1337" mass="149905">MVAKIVSDESSSESSSEIQNSATEISTDSEFAHDDPTPTREIPAIVLNDFNVTKTRGSRGIAAKRIQVTSGYLQKPTNGRPKKPDIELKLKPLVPSAPAIKKPAPLLLPRTEALGGIAAKVSLELKKKYLLGESTSGGIQKSGSASTLDSKFKTFHTTISDCQKLLKPAKEISASMQTFCNKLNERHSPILSPLPSESSKELMKEEELPPLPPPDVTNVIQSNNTSDSKVPEYVFQNESEGRPRSPVHETSIIVPDIDWNKKDGQSQSSDSLCTSSSDNEIVTTPRFDNIPRVEVHEVNDEEGIPPDSLCILQEDIAKPKEDNNCSLHSEPCKSITSEKKMLNQPKSLPNLESVLPEVHKSLHINVDKAQKTSPASVNNSSGLSSPDSGADQATAALTETELSDWARDGAVSEDLEDAEFQFNPVYKKNPEAVNKTAVEHVCGKDLKSTKIITETMNSILSANLDNIEFMDTGTETSSDDGVCNSQDGYVLFKNEDDFAEDSLNPTINEIVEATNIHVDEKYERKNTGYCILASEEKPIGTVIDLKAADLERLKQRQVSAEPEEDSLLIVETGTTTEENTCSDSTVKNLAELSTDKAPLPEGKPKEYESLHKQKLEERLARVKEEMASKEQEVSGIKDSNNIEFEEHCQRLQSKVEFGNVKDSIDVRKSRRKSKSDSPQKPDLIHEEKPSAIQASRSLVLNLTTAQTRPDILQKKEILQKERDVNQKLIQEMVMNKMKAENKSLERKKRNKQISPGLTPSLAKSATVDISRLSKDDSNRYSSGSSTYTTPDVLLSTNLVPLQTSQLDNTSSDAFSTPLTSVKLHNNRPLSFHSRIIDRETDEVAAEPVKQSENCSMPDIRKNLFGDDFQTPKAPPRMHRLEDANKTTEKLKQDARARAKLLSNEDLGLSPEEKLMKLREKLGRRGKENESVKESIESLVINTERRNSCLYSNDTLSRKRNSSFKRCNSAEHPEQTPNSKLSAYNQGVPMRTKSVSDFPKNLSPFRSPVERNDAKKICKSDPNLLDTEYVQPKKKSKDRERRKSITKLITTLFTKKSPSGGNSKSLFSKLSPKAKDMSKSCANLDLRDTEVIVEDVGRRRSLSEIERVATPPPIPPLPLNYTIKDESSDGELDYKKQGRGSCDTLDKSGILDNSTSSLAGRKANKSGRKLARQAQLKRHRMAQEIQRKLEETEVKTRELETRGVLVEKALRGEDKGECLKDEPELLQEWFDLMRDRTELRRYEKELMIRAQELELEDRHARLQQDLRERLEHNEEKTEADIKVEESIINEMMEIVSQRDSLIATIEEDRLRYSNEDRDLEEQMLVKGLRLTPIQKTSE</sequence>
<keyword evidence="5" id="KW-1185">Reference proteome</keyword>
<feature type="domain" description="BMERB" evidence="3">
    <location>
        <begin position="1171"/>
        <end position="1320"/>
    </location>
</feature>
<feature type="compositionally biased region" description="Polar residues" evidence="2">
    <location>
        <begin position="371"/>
        <end position="387"/>
    </location>
</feature>
<dbReference type="InterPro" id="IPR050540">
    <property type="entry name" value="F-actin_Monoox_Mical"/>
</dbReference>
<feature type="region of interest" description="Disordered" evidence="2">
    <location>
        <begin position="665"/>
        <end position="690"/>
    </location>
</feature>
<evidence type="ECO:0000256" key="2">
    <source>
        <dbReference type="SAM" id="MobiDB-lite"/>
    </source>
</evidence>
<proteinExistence type="predicted"/>
<dbReference type="InterPro" id="IPR022735">
    <property type="entry name" value="bMERB_dom"/>
</dbReference>
<feature type="coiled-coil region" evidence="1">
    <location>
        <begin position="877"/>
        <end position="904"/>
    </location>
</feature>
<comment type="caution">
    <text evidence="4">The sequence shown here is derived from an EMBL/GenBank/DDBJ whole genome shotgun (WGS) entry which is preliminary data.</text>
</comment>
<feature type="compositionally biased region" description="Polar residues" evidence="2">
    <location>
        <begin position="752"/>
        <end position="762"/>
    </location>
</feature>
<feature type="compositionally biased region" description="Basic and acidic residues" evidence="2">
    <location>
        <begin position="1122"/>
        <end position="1135"/>
    </location>
</feature>
<dbReference type="EMBL" id="JANEYG010000016">
    <property type="protein sequence ID" value="KAJ8919796.1"/>
    <property type="molecule type" value="Genomic_DNA"/>
</dbReference>
<feature type="coiled-coil region" evidence="1">
    <location>
        <begin position="612"/>
        <end position="639"/>
    </location>
</feature>
<dbReference type="Pfam" id="PF12130">
    <property type="entry name" value="bMERB_dom"/>
    <property type="match status" value="1"/>
</dbReference>
<feature type="compositionally biased region" description="Low complexity" evidence="2">
    <location>
        <begin position="8"/>
        <end position="17"/>
    </location>
</feature>
<feature type="region of interest" description="Disordered" evidence="2">
    <location>
        <begin position="739"/>
        <end position="762"/>
    </location>
</feature>
<feature type="non-terminal residue" evidence="4">
    <location>
        <position position="1337"/>
    </location>
</feature>
<dbReference type="Proteomes" id="UP001159042">
    <property type="component" value="Unassembled WGS sequence"/>
</dbReference>
<dbReference type="PANTHER" id="PTHR23167:SF54">
    <property type="entry name" value="[F-ACTIN]-MONOOXYGENASE MICAL"/>
    <property type="match status" value="1"/>
</dbReference>
<feature type="compositionally biased region" description="Low complexity" evidence="2">
    <location>
        <begin position="266"/>
        <end position="277"/>
    </location>
</feature>
<name>A0AAV8W1L5_9CUCU</name>
<dbReference type="SMART" id="SM01203">
    <property type="entry name" value="DUF3585"/>
    <property type="match status" value="1"/>
</dbReference>
<feature type="compositionally biased region" description="Basic and acidic residues" evidence="2">
    <location>
        <begin position="674"/>
        <end position="689"/>
    </location>
</feature>
<evidence type="ECO:0000256" key="1">
    <source>
        <dbReference type="SAM" id="Coils"/>
    </source>
</evidence>
<feature type="region of interest" description="Disordered" evidence="2">
    <location>
        <begin position="1"/>
        <end position="42"/>
    </location>
</feature>
<accession>A0AAV8W1L5</accession>